<dbReference type="GO" id="GO:0019843">
    <property type="term" value="F:rRNA binding"/>
    <property type="evidence" value="ECO:0007669"/>
    <property type="project" value="UniProtKB-UniRule"/>
</dbReference>
<dbReference type="Gene3D" id="1.10.287.1480">
    <property type="match status" value="1"/>
</dbReference>
<dbReference type="STRING" id="163359.A9R16_04480"/>
<keyword evidence="3 7" id="KW-0689">Ribosomal protein</keyword>
<comment type="subunit">
    <text evidence="6 7">Part of the 30S ribosomal subunit. Contacts proteins S3 and S10.</text>
</comment>
<reference evidence="8 9" key="1">
    <citation type="submission" date="2018-02" db="EMBL/GenBank/DDBJ databases">
        <title>Insights into the biology of acidophilic members of the Acidiferrobacteraceae family derived from comparative genomic analyses.</title>
        <authorList>
            <person name="Issotta F."/>
            <person name="Thyssen C."/>
            <person name="Mena C."/>
            <person name="Moya A."/>
            <person name="Bellenberg S."/>
            <person name="Sproer C."/>
            <person name="Covarrubias P.C."/>
            <person name="Sand W."/>
            <person name="Quatrini R."/>
            <person name="Vera M."/>
        </authorList>
    </citation>
    <scope>NUCLEOTIDE SEQUENCE [LARGE SCALE GENOMIC DNA]</scope>
    <source>
        <strain evidence="9">m-1</strain>
    </source>
</reference>
<dbReference type="GO" id="GO:0015935">
    <property type="term" value="C:small ribosomal subunit"/>
    <property type="evidence" value="ECO:0007669"/>
    <property type="project" value="TreeGrafter"/>
</dbReference>
<comment type="function">
    <text evidence="1 7">Binds 16S rRNA, required for the assembly of 30S particles and may also be responsible for determining the conformation of the 16S rRNA at the A site.</text>
</comment>
<keyword evidence="7" id="KW-0699">rRNA-binding</keyword>
<dbReference type="Proteomes" id="UP000253250">
    <property type="component" value="Unassembled WGS sequence"/>
</dbReference>
<dbReference type="InterPro" id="IPR023036">
    <property type="entry name" value="Ribosomal_uS14_bac/plastid"/>
</dbReference>
<dbReference type="AlphaFoldDB" id="A0A1C2FXR9"/>
<name>A0A1C2FXR9_9GAMM</name>
<keyword evidence="7" id="KW-0694">RNA-binding</keyword>
<dbReference type="RefSeq" id="WP_065972118.1">
    <property type="nucleotide sequence ID" value="NZ_CP080624.1"/>
</dbReference>
<dbReference type="PANTHER" id="PTHR19836:SF19">
    <property type="entry name" value="SMALL RIBOSOMAL SUBUNIT PROTEIN US14M"/>
    <property type="match status" value="1"/>
</dbReference>
<dbReference type="SUPFAM" id="SSF57716">
    <property type="entry name" value="Glucocorticoid receptor-like (DNA-binding domain)"/>
    <property type="match status" value="1"/>
</dbReference>
<gene>
    <name evidence="7" type="primary">rpsN</name>
    <name evidence="8" type="ORF">C4900_02835</name>
</gene>
<keyword evidence="4 7" id="KW-0687">Ribonucleoprotein</keyword>
<dbReference type="HAMAP" id="MF_00537">
    <property type="entry name" value="Ribosomal_uS14_1"/>
    <property type="match status" value="1"/>
</dbReference>
<evidence type="ECO:0000256" key="3">
    <source>
        <dbReference type="ARBA" id="ARBA00022980"/>
    </source>
</evidence>
<dbReference type="FunFam" id="1.10.287.1480:FF:000001">
    <property type="entry name" value="30S ribosomal protein S14"/>
    <property type="match status" value="1"/>
</dbReference>
<proteinExistence type="inferred from homology"/>
<evidence type="ECO:0000256" key="1">
    <source>
        <dbReference type="ARBA" id="ARBA00003686"/>
    </source>
</evidence>
<keyword evidence="9" id="KW-1185">Reference proteome</keyword>
<dbReference type="GO" id="GO:0003735">
    <property type="term" value="F:structural constituent of ribosome"/>
    <property type="evidence" value="ECO:0007669"/>
    <property type="project" value="InterPro"/>
</dbReference>
<organism evidence="8 9">
    <name type="scientific">Acidiferrobacter thiooxydans</name>
    <dbReference type="NCBI Taxonomy" id="163359"/>
    <lineage>
        <taxon>Bacteria</taxon>
        <taxon>Pseudomonadati</taxon>
        <taxon>Pseudomonadota</taxon>
        <taxon>Gammaproteobacteria</taxon>
        <taxon>Acidiferrobacterales</taxon>
        <taxon>Acidiferrobacteraceae</taxon>
        <taxon>Acidiferrobacter</taxon>
    </lineage>
</organism>
<evidence type="ECO:0000256" key="7">
    <source>
        <dbReference type="HAMAP-Rule" id="MF_00537"/>
    </source>
</evidence>
<evidence type="ECO:0000313" key="9">
    <source>
        <dbReference type="Proteomes" id="UP000253250"/>
    </source>
</evidence>
<dbReference type="OrthoDB" id="9810484at2"/>
<sequence length="101" mass="11730">MAKKSKILRNRQRMAVVAKYAQRRAELKAASVNMRLSEEERQQALAALAKQPRNACPVRVRNRCYMTGRSRGYYRKFGLGRNKLREMMMRGEIPGVVKASW</sequence>
<evidence type="ECO:0000256" key="5">
    <source>
        <dbReference type="ARBA" id="ARBA00035167"/>
    </source>
</evidence>
<dbReference type="InterPro" id="IPR001209">
    <property type="entry name" value="Ribosomal_uS14"/>
</dbReference>
<dbReference type="Pfam" id="PF00253">
    <property type="entry name" value="Ribosomal_S14"/>
    <property type="match status" value="1"/>
</dbReference>
<evidence type="ECO:0000256" key="4">
    <source>
        <dbReference type="ARBA" id="ARBA00023274"/>
    </source>
</evidence>
<accession>A0A1C2FXR9</accession>
<evidence type="ECO:0000256" key="6">
    <source>
        <dbReference type="ARBA" id="ARBA00047110"/>
    </source>
</evidence>
<comment type="caution">
    <text evidence="8">The sequence shown here is derived from an EMBL/GenBank/DDBJ whole genome shotgun (WGS) entry which is preliminary data.</text>
</comment>
<dbReference type="GO" id="GO:0006412">
    <property type="term" value="P:translation"/>
    <property type="evidence" value="ECO:0007669"/>
    <property type="project" value="UniProtKB-UniRule"/>
</dbReference>
<evidence type="ECO:0000256" key="2">
    <source>
        <dbReference type="ARBA" id="ARBA00009083"/>
    </source>
</evidence>
<dbReference type="NCBIfam" id="NF006477">
    <property type="entry name" value="PRK08881.1"/>
    <property type="match status" value="1"/>
</dbReference>
<protein>
    <recommendedName>
        <fullName evidence="5 7">Small ribosomal subunit protein uS14</fullName>
    </recommendedName>
</protein>
<comment type="similarity">
    <text evidence="2 7">Belongs to the universal ribosomal protein uS14 family.</text>
</comment>
<dbReference type="PANTHER" id="PTHR19836">
    <property type="entry name" value="30S RIBOSOMAL PROTEIN S14"/>
    <property type="match status" value="1"/>
</dbReference>
<evidence type="ECO:0000313" key="8">
    <source>
        <dbReference type="EMBL" id="RCN58720.1"/>
    </source>
</evidence>
<dbReference type="GO" id="GO:0005737">
    <property type="term" value="C:cytoplasm"/>
    <property type="evidence" value="ECO:0007669"/>
    <property type="project" value="UniProtKB-ARBA"/>
</dbReference>
<dbReference type="EMBL" id="PSYR01000001">
    <property type="protein sequence ID" value="RCN58720.1"/>
    <property type="molecule type" value="Genomic_DNA"/>
</dbReference>